<comment type="caution">
    <text evidence="3">The sequence shown here is derived from an EMBL/GenBank/DDBJ whole genome shotgun (WGS) entry which is preliminary data.</text>
</comment>
<dbReference type="EMBL" id="JAFJMO010000006">
    <property type="protein sequence ID" value="KAJ8273967.1"/>
    <property type="molecule type" value="Genomic_DNA"/>
</dbReference>
<protein>
    <recommendedName>
        <fullName evidence="5">EF-hand calcium-binding domain-containing protein 14</fullName>
    </recommendedName>
</protein>
<sequence length="456" mass="49017">MKKRKELNALIGIGGDSKRKKAKKGSGHRLLRTEPPDSDSESSSDDDEFSNLSSVAAFGKRSYAQCCSACYPLCAFIILAACVMACAGLVWMQIALKEDLDSLKEKFHTMDSGQKASAHELPWLGEELREKGRVLEDIVGGDRGLNRLWANLTEINRKISALDSAVSHLKANIKSASDLINLPTTVEELQKSVATIGSTLTSVQHDVRTVQSQAEQQSQAVESLRSSLDKDGTEPKSSSGSSAEKSPNCSSCTDIKQELLYLQDSLGELNSTQLQLRARGEELMGGVNSSLSNLSLRVSSLETGLLLLGAEPGMFRNASLTDSRPKELGVASRAGVQGTPPAQDSAPRRVESGSPAPSPEALTASSPTRHPMFLSQSITKKDLNSPTLSLPGVHSLTDLEKLFDGLKEAPPTDGLTYEELRMLIGQGTPDRHALEPFDWNGDQKFSKAELQAAVGV</sequence>
<dbReference type="AlphaFoldDB" id="A0A9Q1I073"/>
<keyword evidence="2" id="KW-1133">Transmembrane helix</keyword>
<keyword evidence="2" id="KW-0472">Membrane</keyword>
<proteinExistence type="predicted"/>
<evidence type="ECO:0000313" key="3">
    <source>
        <dbReference type="EMBL" id="KAJ8273967.1"/>
    </source>
</evidence>
<evidence type="ECO:0000256" key="1">
    <source>
        <dbReference type="SAM" id="MobiDB-lite"/>
    </source>
</evidence>
<organism evidence="3 4">
    <name type="scientific">Conger conger</name>
    <name type="common">Conger eel</name>
    <name type="synonym">Muraena conger</name>
    <dbReference type="NCBI Taxonomy" id="82655"/>
    <lineage>
        <taxon>Eukaryota</taxon>
        <taxon>Metazoa</taxon>
        <taxon>Chordata</taxon>
        <taxon>Craniata</taxon>
        <taxon>Vertebrata</taxon>
        <taxon>Euteleostomi</taxon>
        <taxon>Actinopterygii</taxon>
        <taxon>Neopterygii</taxon>
        <taxon>Teleostei</taxon>
        <taxon>Anguilliformes</taxon>
        <taxon>Congridae</taxon>
        <taxon>Conger</taxon>
    </lineage>
</organism>
<feature type="compositionally biased region" description="Basic residues" evidence="1">
    <location>
        <begin position="18"/>
        <end position="30"/>
    </location>
</feature>
<dbReference type="Proteomes" id="UP001152803">
    <property type="component" value="Unassembled WGS sequence"/>
</dbReference>
<evidence type="ECO:0000256" key="2">
    <source>
        <dbReference type="SAM" id="Phobius"/>
    </source>
</evidence>
<reference evidence="3" key="1">
    <citation type="journal article" date="2023" name="Science">
        <title>Genome structures resolve the early diversification of teleost fishes.</title>
        <authorList>
            <person name="Parey E."/>
            <person name="Louis A."/>
            <person name="Montfort J."/>
            <person name="Bouchez O."/>
            <person name="Roques C."/>
            <person name="Iampietro C."/>
            <person name="Lluch J."/>
            <person name="Castinel A."/>
            <person name="Donnadieu C."/>
            <person name="Desvignes T."/>
            <person name="Floi Bucao C."/>
            <person name="Jouanno E."/>
            <person name="Wen M."/>
            <person name="Mejri S."/>
            <person name="Dirks R."/>
            <person name="Jansen H."/>
            <person name="Henkel C."/>
            <person name="Chen W.J."/>
            <person name="Zahm M."/>
            <person name="Cabau C."/>
            <person name="Klopp C."/>
            <person name="Thompson A.W."/>
            <person name="Robinson-Rechavi M."/>
            <person name="Braasch I."/>
            <person name="Lecointre G."/>
            <person name="Bobe J."/>
            <person name="Postlethwait J.H."/>
            <person name="Berthelot C."/>
            <person name="Roest Crollius H."/>
            <person name="Guiguen Y."/>
        </authorList>
    </citation>
    <scope>NUCLEOTIDE SEQUENCE</scope>
    <source>
        <strain evidence="3">Concon-B</strain>
    </source>
</reference>
<keyword evidence="4" id="KW-1185">Reference proteome</keyword>
<feature type="compositionally biased region" description="Low complexity" evidence="1">
    <location>
        <begin position="213"/>
        <end position="223"/>
    </location>
</feature>
<dbReference type="Gene3D" id="1.20.5.300">
    <property type="match status" value="1"/>
</dbReference>
<feature type="transmembrane region" description="Helical" evidence="2">
    <location>
        <begin position="70"/>
        <end position="92"/>
    </location>
</feature>
<accession>A0A9Q1I073</accession>
<feature type="region of interest" description="Disordered" evidence="1">
    <location>
        <begin position="213"/>
        <end position="250"/>
    </location>
</feature>
<feature type="compositionally biased region" description="Acidic residues" evidence="1">
    <location>
        <begin position="36"/>
        <end position="49"/>
    </location>
</feature>
<gene>
    <name evidence="3" type="ORF">COCON_G00085920</name>
</gene>
<evidence type="ECO:0000313" key="4">
    <source>
        <dbReference type="Proteomes" id="UP001152803"/>
    </source>
</evidence>
<dbReference type="OrthoDB" id="10009315at2759"/>
<feature type="region of interest" description="Disordered" evidence="1">
    <location>
        <begin position="1"/>
        <end position="49"/>
    </location>
</feature>
<feature type="region of interest" description="Disordered" evidence="1">
    <location>
        <begin position="316"/>
        <end position="370"/>
    </location>
</feature>
<dbReference type="PANTHER" id="PTHR15717:SF2">
    <property type="entry name" value="EF-HAND CALCIUM-BINDING DOMAIN-CONTAINING PROTEIN 14"/>
    <property type="match status" value="1"/>
</dbReference>
<feature type="compositionally biased region" description="Low complexity" evidence="1">
    <location>
        <begin position="235"/>
        <end position="247"/>
    </location>
</feature>
<name>A0A9Q1I073_CONCO</name>
<evidence type="ECO:0008006" key="5">
    <source>
        <dbReference type="Google" id="ProtNLM"/>
    </source>
</evidence>
<dbReference type="PANTHER" id="PTHR15717">
    <property type="entry name" value="PROTEIN KIAA0494"/>
    <property type="match status" value="1"/>
</dbReference>
<keyword evidence="2" id="KW-0812">Transmembrane</keyword>
<dbReference type="InterPro" id="IPR042352">
    <property type="entry name" value="EFCAB14"/>
</dbReference>